<dbReference type="HOGENOM" id="CLU_000445_51_0_9"/>
<evidence type="ECO:0000256" key="5">
    <source>
        <dbReference type="ARBA" id="ARBA00024867"/>
    </source>
</evidence>
<evidence type="ECO:0000256" key="6">
    <source>
        <dbReference type="ARBA" id="ARBA00039140"/>
    </source>
</evidence>
<dbReference type="PANTHER" id="PTHR42872">
    <property type="entry name" value="PROTEIN-GLUTAMATE METHYLESTERASE/PROTEIN-GLUTAMINE GLUTAMINASE"/>
    <property type="match status" value="1"/>
</dbReference>
<dbReference type="GO" id="GO:0005737">
    <property type="term" value="C:cytoplasm"/>
    <property type="evidence" value="ECO:0007669"/>
    <property type="project" value="InterPro"/>
</dbReference>
<evidence type="ECO:0000256" key="9">
    <source>
        <dbReference type="PROSITE-ProRule" id="PRU00169"/>
    </source>
</evidence>
<dbReference type="Gene3D" id="3.40.50.180">
    <property type="entry name" value="Methylesterase CheB, C-terminal domain"/>
    <property type="match status" value="1"/>
</dbReference>
<feature type="domain" description="Response regulatory" evidence="10">
    <location>
        <begin position="14"/>
        <end position="130"/>
    </location>
</feature>
<keyword evidence="3 8" id="KW-0145">Chemotaxis</keyword>
<dbReference type="PROSITE" id="PS50122">
    <property type="entry name" value="CHEB"/>
    <property type="match status" value="1"/>
</dbReference>
<dbReference type="InterPro" id="IPR000673">
    <property type="entry name" value="Sig_transdc_resp-reg_Me-estase"/>
</dbReference>
<dbReference type="GO" id="GO:0008984">
    <property type="term" value="F:protein-glutamate methylesterase activity"/>
    <property type="evidence" value="ECO:0007669"/>
    <property type="project" value="UniProtKB-EC"/>
</dbReference>
<keyword evidence="13" id="KW-1185">Reference proteome</keyword>
<keyword evidence="4 8" id="KW-0378">Hydrolase</keyword>
<dbReference type="Pfam" id="PF00072">
    <property type="entry name" value="Response_reg"/>
    <property type="match status" value="1"/>
</dbReference>
<keyword evidence="2" id="KW-0963">Cytoplasm</keyword>
<dbReference type="InterPro" id="IPR035909">
    <property type="entry name" value="CheB_C"/>
</dbReference>
<dbReference type="GO" id="GO:0000156">
    <property type="term" value="F:phosphorelay response regulator activity"/>
    <property type="evidence" value="ECO:0007669"/>
    <property type="project" value="InterPro"/>
</dbReference>
<evidence type="ECO:0000259" key="10">
    <source>
        <dbReference type="PROSITE" id="PS50110"/>
    </source>
</evidence>
<feature type="active site" evidence="8">
    <location>
        <position position="196"/>
    </location>
</feature>
<dbReference type="STRING" id="679936.Sulac_3235"/>
<feature type="active site" evidence="8">
    <location>
        <position position="291"/>
    </location>
</feature>
<dbReference type="CDD" id="cd16432">
    <property type="entry name" value="CheB_Rec"/>
    <property type="match status" value="1"/>
</dbReference>
<dbReference type="KEGG" id="sap:Sulac_3235"/>
<accession>G8TSI9</accession>
<dbReference type="SUPFAM" id="SSF52172">
    <property type="entry name" value="CheY-like"/>
    <property type="match status" value="1"/>
</dbReference>
<dbReference type="PANTHER" id="PTHR42872:SF6">
    <property type="entry name" value="PROTEIN-GLUTAMATE METHYLESTERASE_PROTEIN-GLUTAMINE GLUTAMINASE"/>
    <property type="match status" value="1"/>
</dbReference>
<feature type="domain" description="CheB-type methylesterase" evidence="11">
    <location>
        <begin position="157"/>
        <end position="349"/>
    </location>
</feature>
<protein>
    <recommendedName>
        <fullName evidence="1">Stage 0 sporulation protein A homolog</fullName>
        <ecNumber evidence="6">3.1.1.61</ecNumber>
    </recommendedName>
</protein>
<dbReference type="Pfam" id="PF01339">
    <property type="entry name" value="CheB_methylest"/>
    <property type="match status" value="1"/>
</dbReference>
<reference evidence="13" key="1">
    <citation type="submission" date="2011-12" db="EMBL/GenBank/DDBJ databases">
        <title>The complete genome of chromosome of Sulfobacillus acidophilus DSM 10332.</title>
        <authorList>
            <person name="Lucas S."/>
            <person name="Han J."/>
            <person name="Lapidus A."/>
            <person name="Bruce D."/>
            <person name="Goodwin L."/>
            <person name="Pitluck S."/>
            <person name="Peters L."/>
            <person name="Kyrpides N."/>
            <person name="Mavromatis K."/>
            <person name="Ivanova N."/>
            <person name="Mikhailova N."/>
            <person name="Chertkov O."/>
            <person name="Saunders E."/>
            <person name="Detter J.C."/>
            <person name="Tapia R."/>
            <person name="Han C."/>
            <person name="Land M."/>
            <person name="Hauser L."/>
            <person name="Markowitz V."/>
            <person name="Cheng J.-F."/>
            <person name="Hugenholtz P."/>
            <person name="Woyke T."/>
            <person name="Wu D."/>
            <person name="Pukall R."/>
            <person name="Gehrich-Schroeter G."/>
            <person name="Schneider S."/>
            <person name="Klenk H.-P."/>
            <person name="Eisen J.A."/>
        </authorList>
    </citation>
    <scope>NUCLEOTIDE SEQUENCE [LARGE SCALE GENOMIC DNA]</scope>
    <source>
        <strain evidence="13">ATCC 700253 / DSM 10332 / NAL</strain>
    </source>
</reference>
<feature type="modified residue" description="4-aspartylphosphate" evidence="9">
    <location>
        <position position="64"/>
    </location>
</feature>
<dbReference type="SMART" id="SM00448">
    <property type="entry name" value="REC"/>
    <property type="match status" value="1"/>
</dbReference>
<dbReference type="InterPro" id="IPR008248">
    <property type="entry name" value="CheB-like"/>
</dbReference>
<evidence type="ECO:0000256" key="1">
    <source>
        <dbReference type="ARBA" id="ARBA00018672"/>
    </source>
</evidence>
<dbReference type="GO" id="GO:0006935">
    <property type="term" value="P:chemotaxis"/>
    <property type="evidence" value="ECO:0007669"/>
    <property type="project" value="UniProtKB-UniRule"/>
</dbReference>
<keyword evidence="9" id="KW-0597">Phosphoprotein</keyword>
<dbReference type="PIRSF" id="PIRSF000876">
    <property type="entry name" value="RR_chemtxs_CheB"/>
    <property type="match status" value="1"/>
</dbReference>
<proteinExistence type="predicted"/>
<feature type="active site" evidence="8">
    <location>
        <position position="169"/>
    </location>
</feature>
<dbReference type="AlphaFoldDB" id="G8TSI9"/>
<evidence type="ECO:0000256" key="2">
    <source>
        <dbReference type="ARBA" id="ARBA00022490"/>
    </source>
</evidence>
<dbReference type="PROSITE" id="PS50110">
    <property type="entry name" value="RESPONSE_REGULATORY"/>
    <property type="match status" value="1"/>
</dbReference>
<evidence type="ECO:0000313" key="12">
    <source>
        <dbReference type="EMBL" id="AEW06681.1"/>
    </source>
</evidence>
<evidence type="ECO:0000259" key="11">
    <source>
        <dbReference type="PROSITE" id="PS50122"/>
    </source>
</evidence>
<dbReference type="InterPro" id="IPR011006">
    <property type="entry name" value="CheY-like_superfamily"/>
</dbReference>
<dbReference type="PATRIC" id="fig|679936.5.peg.3346"/>
<evidence type="ECO:0000256" key="7">
    <source>
        <dbReference type="ARBA" id="ARBA00048267"/>
    </source>
</evidence>
<dbReference type="InterPro" id="IPR001789">
    <property type="entry name" value="Sig_transdc_resp-reg_receiver"/>
</dbReference>
<dbReference type="SUPFAM" id="SSF52738">
    <property type="entry name" value="Methylesterase CheB, C-terminal domain"/>
    <property type="match status" value="1"/>
</dbReference>
<sequence length="353" mass="38003">MLTGMNEAEDRGVRVVVVDDSAFFRYELGSRLVRRGWQLVASVASGEEALKVVPLLQPDLVMMDVVMPGMGGMAAVRALRRRWPGLILMMSGQSDTGTAATWDALEAGANDFIPKPHADQTLDAMVRQIVDRYRALAPRGSEGPQPEKGTTFDKEPRTEGFKAIVIGASTGGPQALSFLLETIRLAPRIPVLIVQHMPSGFTRSFAERLADRLGYPVQESPPEGDMVPWDPPPVIVAAGGKHLRVSRQGAWSESGERLHGVIPSVDVTLSDAVSVFGRDLGVVILTGMGEDGAQGALAVHQRGGTVIAESRETALVWGMPRAVFEAGAADAVWPLGRISLWLRQVIQHGVPLR</sequence>
<dbReference type="Gene3D" id="3.40.50.2300">
    <property type="match status" value="1"/>
</dbReference>
<organism evidence="12 13">
    <name type="scientific">Sulfobacillus acidophilus (strain ATCC 700253 / DSM 10332 / NAL)</name>
    <dbReference type="NCBI Taxonomy" id="679936"/>
    <lineage>
        <taxon>Bacteria</taxon>
        <taxon>Bacillati</taxon>
        <taxon>Bacillota</taxon>
        <taxon>Clostridia</taxon>
        <taxon>Eubacteriales</taxon>
        <taxon>Clostridiales Family XVII. Incertae Sedis</taxon>
        <taxon>Sulfobacillus</taxon>
    </lineage>
</organism>
<evidence type="ECO:0000256" key="8">
    <source>
        <dbReference type="PROSITE-ProRule" id="PRU00050"/>
    </source>
</evidence>
<dbReference type="EMBL" id="CP003179">
    <property type="protein sequence ID" value="AEW06681.1"/>
    <property type="molecule type" value="Genomic_DNA"/>
</dbReference>
<comment type="catalytic activity">
    <reaction evidence="7">
        <text>[protein]-L-glutamate 5-O-methyl ester + H2O = L-glutamyl-[protein] + methanol + H(+)</text>
        <dbReference type="Rhea" id="RHEA:23236"/>
        <dbReference type="Rhea" id="RHEA-COMP:10208"/>
        <dbReference type="Rhea" id="RHEA-COMP:10311"/>
        <dbReference type="ChEBI" id="CHEBI:15377"/>
        <dbReference type="ChEBI" id="CHEBI:15378"/>
        <dbReference type="ChEBI" id="CHEBI:17790"/>
        <dbReference type="ChEBI" id="CHEBI:29973"/>
        <dbReference type="ChEBI" id="CHEBI:82795"/>
        <dbReference type="EC" id="3.1.1.61"/>
    </reaction>
</comment>
<reference evidence="12 13" key="2">
    <citation type="journal article" date="2012" name="Stand. Genomic Sci.">
        <title>Complete genome sequence of the moderately thermophilic mineral-sulfide-oxidizing firmicute Sulfobacillus acidophilus type strain (NAL(T)).</title>
        <authorList>
            <person name="Anderson I."/>
            <person name="Chertkov O."/>
            <person name="Chen A."/>
            <person name="Saunders E."/>
            <person name="Lapidus A."/>
            <person name="Nolan M."/>
            <person name="Lucas S."/>
            <person name="Hammon N."/>
            <person name="Deshpande S."/>
            <person name="Cheng J.F."/>
            <person name="Han C."/>
            <person name="Tapia R."/>
            <person name="Goodwin L.A."/>
            <person name="Pitluck S."/>
            <person name="Liolios K."/>
            <person name="Pagani I."/>
            <person name="Ivanova N."/>
            <person name="Mikhailova N."/>
            <person name="Pati A."/>
            <person name="Palaniappan K."/>
            <person name="Land M."/>
            <person name="Pan C."/>
            <person name="Rohde M."/>
            <person name="Pukall R."/>
            <person name="Goker M."/>
            <person name="Detter J.C."/>
            <person name="Woyke T."/>
            <person name="Bristow J."/>
            <person name="Eisen J.A."/>
            <person name="Markowitz V."/>
            <person name="Hugenholtz P."/>
            <person name="Kyrpides N.C."/>
            <person name="Klenk H.P."/>
            <person name="Mavromatis K."/>
        </authorList>
    </citation>
    <scope>NUCLEOTIDE SEQUENCE [LARGE SCALE GENOMIC DNA]</scope>
    <source>
        <strain evidence="13">ATCC 700253 / DSM 10332 / NAL</strain>
    </source>
</reference>
<evidence type="ECO:0000256" key="3">
    <source>
        <dbReference type="ARBA" id="ARBA00022500"/>
    </source>
</evidence>
<evidence type="ECO:0000313" key="13">
    <source>
        <dbReference type="Proteomes" id="UP000005439"/>
    </source>
</evidence>
<name>G8TSI9_SULAD</name>
<dbReference type="EC" id="3.1.1.61" evidence="6"/>
<gene>
    <name evidence="12" type="ordered locus">Sulac_3235</name>
</gene>
<dbReference type="Proteomes" id="UP000005439">
    <property type="component" value="Chromosome"/>
</dbReference>
<comment type="function">
    <text evidence="5">May play the central regulatory role in sporulation. It may be an element of the effector pathway responsible for the activation of sporulation genes in response to nutritional stress. Spo0A may act in concert with spo0H (a sigma factor) to control the expression of some genes that are critical to the sporulation process.</text>
</comment>
<evidence type="ECO:0000256" key="4">
    <source>
        <dbReference type="ARBA" id="ARBA00022801"/>
    </source>
</evidence>
<dbReference type="CDD" id="cd17541">
    <property type="entry name" value="REC_CheB-like"/>
    <property type="match status" value="1"/>
</dbReference>